<dbReference type="InterPro" id="IPR002125">
    <property type="entry name" value="CMP_dCMP_dom"/>
</dbReference>
<dbReference type="GO" id="GO:0016787">
    <property type="term" value="F:hydrolase activity"/>
    <property type="evidence" value="ECO:0007669"/>
    <property type="project" value="InterPro"/>
</dbReference>
<keyword evidence="2" id="KW-0862">Zinc</keyword>
<dbReference type="RefSeq" id="WP_071928210.1">
    <property type="nucleotide sequence ID" value="NZ_CP018082.1"/>
</dbReference>
<dbReference type="GO" id="GO:0008270">
    <property type="term" value="F:zinc ion binding"/>
    <property type="evidence" value="ECO:0007669"/>
    <property type="project" value="InterPro"/>
</dbReference>
<keyword evidence="1" id="KW-0479">Metal-binding</keyword>
<organism evidence="4 5">
    <name type="scientific">Nocardia mangyaensis</name>
    <dbReference type="NCBI Taxonomy" id="2213200"/>
    <lineage>
        <taxon>Bacteria</taxon>
        <taxon>Bacillati</taxon>
        <taxon>Actinomycetota</taxon>
        <taxon>Actinomycetes</taxon>
        <taxon>Mycobacteriales</taxon>
        <taxon>Nocardiaceae</taxon>
        <taxon>Nocardia</taxon>
    </lineage>
</organism>
<evidence type="ECO:0000256" key="2">
    <source>
        <dbReference type="ARBA" id="ARBA00022833"/>
    </source>
</evidence>
<dbReference type="PROSITE" id="PS00903">
    <property type="entry name" value="CYT_DCMP_DEAMINASES_1"/>
    <property type="match status" value="1"/>
</dbReference>
<gene>
    <name evidence="4" type="ORF">BOX37_14900</name>
</gene>
<dbReference type="CDD" id="cd01285">
    <property type="entry name" value="nucleoside_deaminase"/>
    <property type="match status" value="1"/>
</dbReference>
<reference evidence="4" key="1">
    <citation type="submission" date="2016-11" db="EMBL/GenBank/DDBJ databases">
        <authorList>
            <person name="Jaros S."/>
            <person name="Januszkiewicz K."/>
            <person name="Wedrychowicz H."/>
        </authorList>
    </citation>
    <scope>NUCLEOTIDE SEQUENCE [LARGE SCALE GENOMIC DNA]</scope>
    <source>
        <strain evidence="4">Y48</strain>
    </source>
</reference>
<evidence type="ECO:0000313" key="4">
    <source>
        <dbReference type="EMBL" id="APE35025.1"/>
    </source>
</evidence>
<proteinExistence type="predicted"/>
<dbReference type="Pfam" id="PF00383">
    <property type="entry name" value="dCMP_cyt_deam_1"/>
    <property type="match status" value="1"/>
</dbReference>
<sequence>MTALTEIDLTHLRRAIALAEQASVRGDRPFGAVAVDRAGGVIAEGENAVSTSGDVTTHAELAAITTATAAGRAESLRGATVYASGEPCPMCAAAMVWAQVGRIVFAAAAAEFGPILPGGPRFALTCAELVATSNVPVEVSGPHLGEEALAVFRAAAAS</sequence>
<dbReference type="SUPFAM" id="SSF53927">
    <property type="entry name" value="Cytidine deaminase-like"/>
    <property type="match status" value="1"/>
</dbReference>
<dbReference type="KEGG" id="nsl:BOX37_14900"/>
<dbReference type="InterPro" id="IPR016193">
    <property type="entry name" value="Cytidine_deaminase-like"/>
</dbReference>
<dbReference type="PANTHER" id="PTHR11079:SF179">
    <property type="entry name" value="TRNA(ADENINE(34)) DEAMINASE, CHLOROPLASTIC"/>
    <property type="match status" value="1"/>
</dbReference>
<dbReference type="PROSITE" id="PS51747">
    <property type="entry name" value="CYT_DCMP_DEAMINASES_2"/>
    <property type="match status" value="1"/>
</dbReference>
<accession>A0A1J0VSN0</accession>
<dbReference type="PANTHER" id="PTHR11079">
    <property type="entry name" value="CYTOSINE DEAMINASE FAMILY MEMBER"/>
    <property type="match status" value="1"/>
</dbReference>
<keyword evidence="5" id="KW-1185">Reference proteome</keyword>
<dbReference type="Gene3D" id="3.40.140.10">
    <property type="entry name" value="Cytidine Deaminase, domain 2"/>
    <property type="match status" value="1"/>
</dbReference>
<dbReference type="OrthoDB" id="9802676at2"/>
<evidence type="ECO:0000259" key="3">
    <source>
        <dbReference type="PROSITE" id="PS51747"/>
    </source>
</evidence>
<feature type="domain" description="CMP/dCMP-type deaminase" evidence="3">
    <location>
        <begin position="6"/>
        <end position="123"/>
    </location>
</feature>
<dbReference type="AlphaFoldDB" id="A0A1J0VSN0"/>
<name>A0A1J0VSN0_9NOCA</name>
<evidence type="ECO:0000256" key="1">
    <source>
        <dbReference type="ARBA" id="ARBA00022723"/>
    </source>
</evidence>
<dbReference type="InterPro" id="IPR016192">
    <property type="entry name" value="APOBEC/CMP_deaminase_Zn-bd"/>
</dbReference>
<evidence type="ECO:0000313" key="5">
    <source>
        <dbReference type="Proteomes" id="UP000183810"/>
    </source>
</evidence>
<dbReference type="Proteomes" id="UP000183810">
    <property type="component" value="Chromosome"/>
</dbReference>
<protein>
    <submittedName>
        <fullName evidence="4">tRNA-specific adenosine deaminase</fullName>
    </submittedName>
</protein>
<dbReference type="EMBL" id="CP018082">
    <property type="protein sequence ID" value="APE35025.1"/>
    <property type="molecule type" value="Genomic_DNA"/>
</dbReference>